<evidence type="ECO:0000256" key="1">
    <source>
        <dbReference type="SAM" id="Phobius"/>
    </source>
</evidence>
<dbReference type="EMBL" id="JAIRBB010000014">
    <property type="protein sequence ID" value="MCG2431949.1"/>
    <property type="molecule type" value="Genomic_DNA"/>
</dbReference>
<sequence>MPEYTYKTTDLEILVATMHRTSLDFLNAMFAESGMEGFKVLIVNQTDENSILESSNPNIRVINSFEKGLSKSRNLAIQNAIGPLCFNTDDDVVFMKGFAAVIVKAYNTHPNPIITFKTLTTESKDYWKYPKKGMVHNRFVTQKTLSIEISFKLAEVLNKKLFFDERFGLGAQFEDAENFVFLTDAKKLGLTPYFYPEYITIHPPLSSSDDVESDRLLYAKAAIKTYDYGIFSYIWVFKFVFFIYRKKYISLSEVPHKIKVGFESIADYNKTKPNEKYN</sequence>
<keyword evidence="4" id="KW-1185">Reference proteome</keyword>
<evidence type="ECO:0000313" key="3">
    <source>
        <dbReference type="EMBL" id="MCG2431949.1"/>
    </source>
</evidence>
<dbReference type="InterPro" id="IPR029044">
    <property type="entry name" value="Nucleotide-diphossugar_trans"/>
</dbReference>
<evidence type="ECO:0000313" key="4">
    <source>
        <dbReference type="Proteomes" id="UP001139462"/>
    </source>
</evidence>
<accession>A0A9X1R6L9</accession>
<feature type="domain" description="Glycosyltransferase 2-like" evidence="2">
    <location>
        <begin position="55"/>
        <end position="144"/>
    </location>
</feature>
<keyword evidence="1" id="KW-0812">Transmembrane</keyword>
<dbReference type="Proteomes" id="UP001139462">
    <property type="component" value="Unassembled WGS sequence"/>
</dbReference>
<organism evidence="3 4">
    <name type="scientific">Aequorivita xiaoshiensis</name>
    <dbReference type="NCBI Taxonomy" id="2874476"/>
    <lineage>
        <taxon>Bacteria</taxon>
        <taxon>Pseudomonadati</taxon>
        <taxon>Bacteroidota</taxon>
        <taxon>Flavobacteriia</taxon>
        <taxon>Flavobacteriales</taxon>
        <taxon>Flavobacteriaceae</taxon>
        <taxon>Aequorivita</taxon>
    </lineage>
</organism>
<dbReference type="SUPFAM" id="SSF53448">
    <property type="entry name" value="Nucleotide-diphospho-sugar transferases"/>
    <property type="match status" value="1"/>
</dbReference>
<comment type="caution">
    <text evidence="3">The sequence shown here is derived from an EMBL/GenBank/DDBJ whole genome shotgun (WGS) entry which is preliminary data.</text>
</comment>
<dbReference type="CDD" id="cd00761">
    <property type="entry name" value="Glyco_tranf_GTA_type"/>
    <property type="match status" value="1"/>
</dbReference>
<protein>
    <submittedName>
        <fullName evidence="3">Glycosyltransferase family 2 protein</fullName>
    </submittedName>
</protein>
<keyword evidence="1" id="KW-0472">Membrane</keyword>
<reference evidence="3" key="1">
    <citation type="submission" date="2021-09" db="EMBL/GenBank/DDBJ databases">
        <title>Genome of Aequorivita sp. strain F64183.</title>
        <authorList>
            <person name="Wang Y."/>
        </authorList>
    </citation>
    <scope>NUCLEOTIDE SEQUENCE</scope>
    <source>
        <strain evidence="3">F64183</strain>
    </source>
</reference>
<dbReference type="Pfam" id="PF00535">
    <property type="entry name" value="Glycos_transf_2"/>
    <property type="match status" value="1"/>
</dbReference>
<evidence type="ECO:0000259" key="2">
    <source>
        <dbReference type="Pfam" id="PF00535"/>
    </source>
</evidence>
<dbReference type="InterPro" id="IPR001173">
    <property type="entry name" value="Glyco_trans_2-like"/>
</dbReference>
<gene>
    <name evidence="3" type="ORF">K8344_12525</name>
</gene>
<feature type="transmembrane region" description="Helical" evidence="1">
    <location>
        <begin position="225"/>
        <end position="244"/>
    </location>
</feature>
<name>A0A9X1R6L9_9FLAO</name>
<proteinExistence type="predicted"/>
<keyword evidence="1" id="KW-1133">Transmembrane helix</keyword>
<dbReference type="AlphaFoldDB" id="A0A9X1R6L9"/>
<dbReference type="RefSeq" id="WP_237609027.1">
    <property type="nucleotide sequence ID" value="NZ_JAIRBB010000014.1"/>
</dbReference>
<dbReference type="Gene3D" id="3.90.550.10">
    <property type="entry name" value="Spore Coat Polysaccharide Biosynthesis Protein SpsA, Chain A"/>
    <property type="match status" value="1"/>
</dbReference>